<proteinExistence type="predicted"/>
<reference evidence="2" key="1">
    <citation type="journal article" date="2022" name="Front. Genet.">
        <title>Chromosome-Scale Assembly of the Dendrobium nobile Genome Provides Insights Into the Molecular Mechanism of the Biosynthesis of the Medicinal Active Ingredient of Dendrobium.</title>
        <authorList>
            <person name="Xu Q."/>
            <person name="Niu S.-C."/>
            <person name="Li K.-L."/>
            <person name="Zheng P.-J."/>
            <person name="Zhang X.-J."/>
            <person name="Jia Y."/>
            <person name="Liu Y."/>
            <person name="Niu Y.-X."/>
            <person name="Yu L.-H."/>
            <person name="Chen D.-F."/>
            <person name="Zhang G.-Q."/>
        </authorList>
    </citation>
    <scope>NUCLEOTIDE SEQUENCE</scope>
    <source>
        <tissue evidence="2">Leaf</tissue>
    </source>
</reference>
<organism evidence="2 3">
    <name type="scientific">Dendrobium nobile</name>
    <name type="common">Orchid</name>
    <dbReference type="NCBI Taxonomy" id="94219"/>
    <lineage>
        <taxon>Eukaryota</taxon>
        <taxon>Viridiplantae</taxon>
        <taxon>Streptophyta</taxon>
        <taxon>Embryophyta</taxon>
        <taxon>Tracheophyta</taxon>
        <taxon>Spermatophyta</taxon>
        <taxon>Magnoliopsida</taxon>
        <taxon>Liliopsida</taxon>
        <taxon>Asparagales</taxon>
        <taxon>Orchidaceae</taxon>
        <taxon>Epidendroideae</taxon>
        <taxon>Malaxideae</taxon>
        <taxon>Dendrobiinae</taxon>
        <taxon>Dendrobium</taxon>
    </lineage>
</organism>
<comment type="caution">
    <text evidence="2">The sequence shown here is derived from an EMBL/GenBank/DDBJ whole genome shotgun (WGS) entry which is preliminary data.</text>
</comment>
<keyword evidence="1" id="KW-0812">Transmembrane</keyword>
<evidence type="ECO:0000313" key="3">
    <source>
        <dbReference type="Proteomes" id="UP000829196"/>
    </source>
</evidence>
<evidence type="ECO:0000313" key="2">
    <source>
        <dbReference type="EMBL" id="KAI0507101.1"/>
    </source>
</evidence>
<dbReference type="AlphaFoldDB" id="A0A8T3B8A1"/>
<feature type="transmembrane region" description="Helical" evidence="1">
    <location>
        <begin position="12"/>
        <end position="28"/>
    </location>
</feature>
<keyword evidence="1" id="KW-0472">Membrane</keyword>
<name>A0A8T3B8A1_DENNO</name>
<dbReference type="EMBL" id="JAGYWB010000010">
    <property type="protein sequence ID" value="KAI0507101.1"/>
    <property type="molecule type" value="Genomic_DNA"/>
</dbReference>
<keyword evidence="1" id="KW-1133">Transmembrane helix</keyword>
<accession>A0A8T3B8A1</accession>
<evidence type="ECO:0000256" key="1">
    <source>
        <dbReference type="SAM" id="Phobius"/>
    </source>
</evidence>
<keyword evidence="3" id="KW-1185">Reference proteome</keyword>
<protein>
    <submittedName>
        <fullName evidence="2">Uncharacterized protein</fullName>
    </submittedName>
</protein>
<dbReference type="Proteomes" id="UP000829196">
    <property type="component" value="Unassembled WGS sequence"/>
</dbReference>
<sequence length="101" mass="11741">MASNNRFVNGPAILYILISQMIFCLLKIHPRTRQASLKPTHKIFDAQFRLVGSVFNHPSSPYFLWNLFESASVCPYDSRKSWHAKFNISFYSNFLQINSHS</sequence>
<gene>
    <name evidence="2" type="ORF">KFK09_013219</name>
</gene>